<dbReference type="RefSeq" id="WP_242332633.1">
    <property type="nucleotide sequence ID" value="NZ_CP071872.1"/>
</dbReference>
<sequence length="543" mass="59283">MTNPLVVSRILGDQPFAEIGGPQWAVADMTHGCVIAAGALGHVDWRGRGSWKSCRIGVYEAADLRPRHIVPSRYPVCAIAVHPSLPLAAIGTGRYDGTWDFEGQLLLLHLETGRVTDLLSKSRQVRHLRWLDDGRLAMLISPEDKDGGFSQGFELAVEATDWLSAPAGLVDPDAVRHPMVESGLLHDPHAEVVLRDLARTVGAGWERRAGVRAVAALRDGRVLSTGRFTDLECRLPSGALQWSLPAEGEGSVQLEVSPGEESAWVSHRGYRRDPVTGELHARAPLVHRVATATGDRVDTVELGFGAVLASNAEGWVVLRDPGTPPEREEWPTVLLTPTHQEQARLKLPRRRSGAPTLRIRHSERLIYLDCPRPPDGGEWICAIEPPGAHGPARLTPLFPLRWDPASDINPWSGPGIELTDDSGTALVHAGRTFEQGATYRDSREGTCVVRRHVPDGTAAWVHTSDLPLADVDGDRDTVYVAYRTGEVEALDPATGTVRWRHQLLAHGHAVTPLCVTYDADRRRLLVGTVDGRILDCSVEDGSW</sequence>
<dbReference type="InterPro" id="IPR015943">
    <property type="entry name" value="WD40/YVTN_repeat-like_dom_sf"/>
</dbReference>
<gene>
    <name evidence="1" type="ORF">J4032_21675</name>
</gene>
<organism evidence="1 2">
    <name type="scientific">Streptomyces formicae</name>
    <dbReference type="NCBI Taxonomy" id="1616117"/>
    <lineage>
        <taxon>Bacteria</taxon>
        <taxon>Bacillati</taxon>
        <taxon>Actinomycetota</taxon>
        <taxon>Actinomycetes</taxon>
        <taxon>Kitasatosporales</taxon>
        <taxon>Streptomycetaceae</taxon>
        <taxon>Streptomyces</taxon>
    </lineage>
</organism>
<proteinExistence type="predicted"/>
<dbReference type="SUPFAM" id="SSF50969">
    <property type="entry name" value="YVTN repeat-like/Quinoprotein amine dehydrogenase"/>
    <property type="match status" value="1"/>
</dbReference>
<evidence type="ECO:0000313" key="1">
    <source>
        <dbReference type="EMBL" id="UNM13713.1"/>
    </source>
</evidence>
<name>A0ABY3WM43_9ACTN</name>
<dbReference type="InterPro" id="IPR011044">
    <property type="entry name" value="Quino_amine_DH_bsu"/>
</dbReference>
<accession>A0ABY3WM43</accession>
<reference evidence="1 2" key="1">
    <citation type="submission" date="2021-03" db="EMBL/GenBank/DDBJ databases">
        <title>Complete genome of Streptomyces formicae strain 1H-GS9 (DSM 100524).</title>
        <authorList>
            <person name="Atanasov K.E."/>
            <person name="Altabella T."/>
            <person name="Ferrer A."/>
        </authorList>
    </citation>
    <scope>NUCLEOTIDE SEQUENCE [LARGE SCALE GENOMIC DNA]</scope>
    <source>
        <strain evidence="1 2">1H-GS9</strain>
    </source>
</reference>
<evidence type="ECO:0000313" key="2">
    <source>
        <dbReference type="Proteomes" id="UP000828924"/>
    </source>
</evidence>
<dbReference type="Proteomes" id="UP000828924">
    <property type="component" value="Chromosome"/>
</dbReference>
<dbReference type="Gene3D" id="2.130.10.10">
    <property type="entry name" value="YVTN repeat-like/Quinoprotein amine dehydrogenase"/>
    <property type="match status" value="1"/>
</dbReference>
<dbReference type="EMBL" id="CP071872">
    <property type="protein sequence ID" value="UNM13713.1"/>
    <property type="molecule type" value="Genomic_DNA"/>
</dbReference>
<protein>
    <submittedName>
        <fullName evidence="1">Uncharacterized protein</fullName>
    </submittedName>
</protein>
<keyword evidence="2" id="KW-1185">Reference proteome</keyword>